<feature type="chain" id="PRO_5032576536" evidence="1">
    <location>
        <begin position="19"/>
        <end position="297"/>
    </location>
</feature>
<dbReference type="Proteomes" id="UP000649617">
    <property type="component" value="Unassembled WGS sequence"/>
</dbReference>
<feature type="signal peptide" evidence="1">
    <location>
        <begin position="1"/>
        <end position="18"/>
    </location>
</feature>
<evidence type="ECO:0000313" key="3">
    <source>
        <dbReference type="Proteomes" id="UP000649617"/>
    </source>
</evidence>
<dbReference type="AlphaFoldDB" id="A0A812LV14"/>
<accession>A0A812LV14</accession>
<protein>
    <submittedName>
        <fullName evidence="2">Uncharacterized protein</fullName>
    </submittedName>
</protein>
<organism evidence="2 3">
    <name type="scientific">Symbiodinium pilosum</name>
    <name type="common">Dinoflagellate</name>
    <dbReference type="NCBI Taxonomy" id="2952"/>
    <lineage>
        <taxon>Eukaryota</taxon>
        <taxon>Sar</taxon>
        <taxon>Alveolata</taxon>
        <taxon>Dinophyceae</taxon>
        <taxon>Suessiales</taxon>
        <taxon>Symbiodiniaceae</taxon>
        <taxon>Symbiodinium</taxon>
    </lineage>
</organism>
<comment type="caution">
    <text evidence="2">The sequence shown here is derived from an EMBL/GenBank/DDBJ whole genome shotgun (WGS) entry which is preliminary data.</text>
</comment>
<reference evidence="2" key="1">
    <citation type="submission" date="2021-02" db="EMBL/GenBank/DDBJ databases">
        <authorList>
            <person name="Dougan E. K."/>
            <person name="Rhodes N."/>
            <person name="Thang M."/>
            <person name="Chan C."/>
        </authorList>
    </citation>
    <scope>NUCLEOTIDE SEQUENCE</scope>
</reference>
<keyword evidence="3" id="KW-1185">Reference proteome</keyword>
<dbReference type="EMBL" id="CAJNIZ010006446">
    <property type="protein sequence ID" value="CAE7250088.1"/>
    <property type="molecule type" value="Genomic_DNA"/>
</dbReference>
<name>A0A812LV14_SYMPI</name>
<evidence type="ECO:0000256" key="1">
    <source>
        <dbReference type="SAM" id="SignalP"/>
    </source>
</evidence>
<proteinExistence type="predicted"/>
<keyword evidence="1" id="KW-0732">Signal</keyword>
<evidence type="ECO:0000313" key="2">
    <source>
        <dbReference type="EMBL" id="CAE7250088.1"/>
    </source>
</evidence>
<dbReference type="OrthoDB" id="406632at2759"/>
<sequence>MTNFIIAIAALALPLAAGLEADAFGCQDSTSCQQGTSLLQHGSRKVESANRQGQVIKATADPTKFLDWAVNIDANGRSCALCGLPPQERAPNNTYVQRTDCGNQSLYEHPDKVFLPLSSFMKEATDEHNETFGWCELNSEKGCADAIYNKDYLMFAKSVQLPSLPIVGYKTMAYDQQYCLHNGWLAPEIKALQHDYEGMTAKGKEYCNSDLLVSLGSKGNMTLIDMIETYLIDLPGLPISRPSPEHAHFMAAWTCAMGSSACDMTYCAYSFCVQDDGSIGTYDECPGWDPVKGMPVN</sequence>
<gene>
    <name evidence="2" type="ORF">SPIL2461_LOCUS4766</name>
</gene>